<proteinExistence type="predicted"/>
<accession>A0A8D1J0T2</accession>
<dbReference type="AlphaFoldDB" id="A0A8D1J0T2"/>
<dbReference type="Proteomes" id="UP000694725">
    <property type="component" value="Unplaced"/>
</dbReference>
<reference evidence="1" key="1">
    <citation type="submission" date="2025-05" db="UniProtKB">
        <authorList>
            <consortium name="Ensembl"/>
        </authorList>
    </citation>
    <scope>IDENTIFICATION</scope>
</reference>
<dbReference type="Ensembl" id="ENSSSCT00045056781.1">
    <property type="protein sequence ID" value="ENSSSCP00045039664.1"/>
    <property type="gene ID" value="ENSSSCG00045033233.1"/>
</dbReference>
<dbReference type="Ensembl" id="ENSSSCT00025057573.1">
    <property type="protein sequence ID" value="ENSSSCP00025024366.1"/>
    <property type="gene ID" value="ENSSSCG00025042516.1"/>
</dbReference>
<protein>
    <recommendedName>
        <fullName evidence="3">Ribosomal protein L10e/L16 domain-containing protein</fullName>
    </recommendedName>
</protein>
<dbReference type="Gene3D" id="3.90.1170.10">
    <property type="entry name" value="Ribosomal protein L10e/L16"/>
    <property type="match status" value="1"/>
</dbReference>
<dbReference type="Proteomes" id="UP000694728">
    <property type="component" value="Unplaced"/>
</dbReference>
<organism evidence="1 2">
    <name type="scientific">Sus scrofa</name>
    <name type="common">Pig</name>
    <dbReference type="NCBI Taxonomy" id="9823"/>
    <lineage>
        <taxon>Eukaryota</taxon>
        <taxon>Metazoa</taxon>
        <taxon>Chordata</taxon>
        <taxon>Craniata</taxon>
        <taxon>Vertebrata</taxon>
        <taxon>Euteleostomi</taxon>
        <taxon>Mammalia</taxon>
        <taxon>Eutheria</taxon>
        <taxon>Laurasiatheria</taxon>
        <taxon>Artiodactyla</taxon>
        <taxon>Suina</taxon>
        <taxon>Suidae</taxon>
        <taxon>Sus</taxon>
    </lineage>
</organism>
<dbReference type="InterPro" id="IPR001197">
    <property type="entry name" value="Ribosomal_uL16_euk_arch"/>
</dbReference>
<dbReference type="SMR" id="A0A8D1J0T2"/>
<name>A0A8D1J0T2_PIG</name>
<dbReference type="Ensembl" id="ENSSSCT00035107309.1">
    <property type="protein sequence ID" value="ENSSSCP00035046322.1"/>
    <property type="gene ID" value="ENSSSCG00035078636.1"/>
</dbReference>
<sequence length="132" mass="14499">MPQCLCKAQGTVARVHIAQVIMSTCTKAAEQGSLCKAKFKFAGRQKSHISKKWRCTKYNEDKFENMVTEKQLIPDGFVVKRSLTVAPGQMVGPALMSSLCPSINPTFQSSPCGPAEMNLTSIHEDEGLIPWP</sequence>
<dbReference type="Ensembl" id="ENSSSCT00065067863.1">
    <property type="protein sequence ID" value="ENSSSCP00065029545.1"/>
    <property type="gene ID" value="ENSSSCG00065049553.1"/>
</dbReference>
<dbReference type="Proteomes" id="UP000694727">
    <property type="component" value="Unplaced"/>
</dbReference>
<evidence type="ECO:0000313" key="1">
    <source>
        <dbReference type="Ensembl" id="ENSSSCP00045039664.1"/>
    </source>
</evidence>
<dbReference type="GO" id="GO:0006412">
    <property type="term" value="P:translation"/>
    <property type="evidence" value="ECO:0007669"/>
    <property type="project" value="InterPro"/>
</dbReference>
<dbReference type="GO" id="GO:0003735">
    <property type="term" value="F:structural constituent of ribosome"/>
    <property type="evidence" value="ECO:0007669"/>
    <property type="project" value="InterPro"/>
</dbReference>
<dbReference type="InterPro" id="IPR036920">
    <property type="entry name" value="Ribosomal_uL16_sf"/>
</dbReference>
<evidence type="ECO:0008006" key="3">
    <source>
        <dbReference type="Google" id="ProtNLM"/>
    </source>
</evidence>
<dbReference type="PANTHER" id="PTHR11726">
    <property type="entry name" value="60S RIBOSOMAL PROTEIN L10"/>
    <property type="match status" value="1"/>
</dbReference>
<dbReference type="Ensembl" id="ENSSSCT00055009030.1">
    <property type="protein sequence ID" value="ENSSSCP00055007152.1"/>
    <property type="gene ID" value="ENSSSCG00055004588.1"/>
</dbReference>
<dbReference type="SUPFAM" id="SSF54686">
    <property type="entry name" value="Ribosomal protein L16p/L10e"/>
    <property type="match status" value="1"/>
</dbReference>
<dbReference type="GO" id="GO:0005840">
    <property type="term" value="C:ribosome"/>
    <property type="evidence" value="ECO:0007669"/>
    <property type="project" value="InterPro"/>
</dbReference>
<dbReference type="Proteomes" id="UP000694724">
    <property type="component" value="Unplaced"/>
</dbReference>
<dbReference type="Gene3D" id="3.30.60.300">
    <property type="match status" value="1"/>
</dbReference>
<evidence type="ECO:0000313" key="2">
    <source>
        <dbReference type="Proteomes" id="UP000694728"/>
    </source>
</evidence>
<dbReference type="Proteomes" id="UP000694720">
    <property type="component" value="Unplaced"/>
</dbReference>